<protein>
    <submittedName>
        <fullName evidence="7">Peptide/nickel transport system ATP-binding protein</fullName>
    </submittedName>
</protein>
<feature type="domain" description="ABC transporter" evidence="6">
    <location>
        <begin position="8"/>
        <end position="256"/>
    </location>
</feature>
<dbReference type="InterPro" id="IPR050319">
    <property type="entry name" value="ABC_transp_ATP-bind"/>
</dbReference>
<dbReference type="GO" id="GO:0005886">
    <property type="term" value="C:plasma membrane"/>
    <property type="evidence" value="ECO:0007669"/>
    <property type="project" value="UniProtKB-SubCell"/>
</dbReference>
<sequence>MADHLLEVRNLSVEFHTAMGVVKAVRDISYHLDRGETLAILGESGSGKSVSSSAIMNLIDMPPGRISSGEILLDGVDLLKMPAHQRREVNGRRIAMIFQDPLSHLNPVYTVGWQVREALTTHGTSSAKARAEALRLMTRVGIPDPEHSLDKYPHEFSGGQRQRVMIAMALALRPDLLIADEPTTALDVTVQAEVLALLKELQEETGMAVLIITHDLGVVAEIADRVVVMEKGVLVETGTVRDVYKNPQHPYTKKLIAAAPGKGEMHKPVSRAEPVLVVRNVHKRYGSFDALKGVSFDLMPGETMAIVGESGSGKSTLARILLRLDEPNSGSAHWKGRDLFTMSPAELYKLRRDLQMVFQDPTQSLNPRMTVYQLISEAWIIHPEILLKAKWRARVAELLVQVGLGPEHMGRYPHQFSGGQRQRIAIARALALEPQLIICDEAVSALDVSVQAQVIALLDKLRKEMGIAFIFIAHDLPVVRDFADHVMVMQKGNVVEVGTVREVFDTPRQDYTRALLAAGLDPDPDVQAAHRAARLERAF</sequence>
<dbReference type="Pfam" id="PF08352">
    <property type="entry name" value="oligo_HPY"/>
    <property type="match status" value="2"/>
</dbReference>
<dbReference type="GO" id="GO:0016887">
    <property type="term" value="F:ATP hydrolysis activity"/>
    <property type="evidence" value="ECO:0007669"/>
    <property type="project" value="InterPro"/>
</dbReference>
<dbReference type="SMART" id="SM00382">
    <property type="entry name" value="AAA"/>
    <property type="match status" value="2"/>
</dbReference>
<feature type="domain" description="ABC transporter" evidence="6">
    <location>
        <begin position="276"/>
        <end position="516"/>
    </location>
</feature>
<evidence type="ECO:0000256" key="1">
    <source>
        <dbReference type="ARBA" id="ARBA00004417"/>
    </source>
</evidence>
<accession>A0A4R3PS08</accession>
<dbReference type="PANTHER" id="PTHR43776:SF7">
    <property type="entry name" value="D,D-DIPEPTIDE TRANSPORT ATP-BINDING PROTEIN DDPF-RELATED"/>
    <property type="match status" value="1"/>
</dbReference>
<gene>
    <name evidence="7" type="ORF">EV132_1413</name>
</gene>
<name>A0A4R3PS08_RHISU</name>
<proteinExistence type="inferred from homology"/>
<comment type="caution">
    <text evidence="7">The sequence shown here is derived from an EMBL/GenBank/DDBJ whole genome shotgun (WGS) entry which is preliminary data.</text>
</comment>
<dbReference type="EMBL" id="SMBH01000041">
    <property type="protein sequence ID" value="TCU04324.1"/>
    <property type="molecule type" value="Genomic_DNA"/>
</dbReference>
<dbReference type="Proteomes" id="UP000294576">
    <property type="component" value="Unassembled WGS sequence"/>
</dbReference>
<dbReference type="NCBIfam" id="NF008453">
    <property type="entry name" value="PRK11308.1"/>
    <property type="match status" value="2"/>
</dbReference>
<evidence type="ECO:0000259" key="6">
    <source>
        <dbReference type="PROSITE" id="PS50893"/>
    </source>
</evidence>
<dbReference type="PROSITE" id="PS50893">
    <property type="entry name" value="ABC_TRANSPORTER_2"/>
    <property type="match status" value="2"/>
</dbReference>
<dbReference type="RefSeq" id="WP_132568847.1">
    <property type="nucleotide sequence ID" value="NZ_SMBH01000041.1"/>
</dbReference>
<dbReference type="NCBIfam" id="NF007739">
    <property type="entry name" value="PRK10419.1"/>
    <property type="match status" value="2"/>
</dbReference>
<dbReference type="GO" id="GO:0005524">
    <property type="term" value="F:ATP binding"/>
    <property type="evidence" value="ECO:0007669"/>
    <property type="project" value="UniProtKB-KW"/>
</dbReference>
<dbReference type="Gene3D" id="3.40.50.300">
    <property type="entry name" value="P-loop containing nucleotide triphosphate hydrolases"/>
    <property type="match status" value="2"/>
</dbReference>
<reference evidence="7 8" key="1">
    <citation type="submission" date="2019-03" db="EMBL/GenBank/DDBJ databases">
        <title>Genomic Encyclopedia of Type Strains, Phase IV (KMG-V): Genome sequencing to study the core and pangenomes of soil and plant-associated prokaryotes.</title>
        <authorList>
            <person name="Whitman W."/>
        </authorList>
    </citation>
    <scope>NUCLEOTIDE SEQUENCE [LARGE SCALE GENOMIC DNA]</scope>
    <source>
        <strain evidence="7 8">Hc14</strain>
    </source>
</reference>
<dbReference type="GO" id="GO:0015833">
    <property type="term" value="P:peptide transport"/>
    <property type="evidence" value="ECO:0007669"/>
    <property type="project" value="InterPro"/>
</dbReference>
<dbReference type="InterPro" id="IPR013563">
    <property type="entry name" value="Oligopep_ABC_C"/>
</dbReference>
<dbReference type="GO" id="GO:0055085">
    <property type="term" value="P:transmembrane transport"/>
    <property type="evidence" value="ECO:0007669"/>
    <property type="project" value="UniProtKB-ARBA"/>
</dbReference>
<dbReference type="SUPFAM" id="SSF52540">
    <property type="entry name" value="P-loop containing nucleoside triphosphate hydrolases"/>
    <property type="match status" value="2"/>
</dbReference>
<evidence type="ECO:0000313" key="7">
    <source>
        <dbReference type="EMBL" id="TCU04324.1"/>
    </source>
</evidence>
<dbReference type="InterPro" id="IPR017871">
    <property type="entry name" value="ABC_transporter-like_CS"/>
</dbReference>
<evidence type="ECO:0000313" key="8">
    <source>
        <dbReference type="Proteomes" id="UP000294576"/>
    </source>
</evidence>
<comment type="similarity">
    <text evidence="2">Belongs to the ABC transporter superfamily.</text>
</comment>
<keyword evidence="4" id="KW-0547">Nucleotide-binding</keyword>
<evidence type="ECO:0000256" key="5">
    <source>
        <dbReference type="ARBA" id="ARBA00022840"/>
    </source>
</evidence>
<keyword evidence="3" id="KW-0813">Transport</keyword>
<dbReference type="FunFam" id="3.40.50.300:FF:000016">
    <property type="entry name" value="Oligopeptide ABC transporter ATP-binding component"/>
    <property type="match status" value="2"/>
</dbReference>
<dbReference type="InterPro" id="IPR003593">
    <property type="entry name" value="AAA+_ATPase"/>
</dbReference>
<dbReference type="InterPro" id="IPR003439">
    <property type="entry name" value="ABC_transporter-like_ATP-bd"/>
</dbReference>
<dbReference type="InterPro" id="IPR027417">
    <property type="entry name" value="P-loop_NTPase"/>
</dbReference>
<dbReference type="PANTHER" id="PTHR43776">
    <property type="entry name" value="TRANSPORT ATP-BINDING PROTEIN"/>
    <property type="match status" value="1"/>
</dbReference>
<keyword evidence="5 7" id="KW-0067">ATP-binding</keyword>
<evidence type="ECO:0000256" key="2">
    <source>
        <dbReference type="ARBA" id="ARBA00005417"/>
    </source>
</evidence>
<dbReference type="Pfam" id="PF00005">
    <property type="entry name" value="ABC_tran"/>
    <property type="match status" value="2"/>
</dbReference>
<dbReference type="CDD" id="cd03257">
    <property type="entry name" value="ABC_NikE_OppD_transporters"/>
    <property type="match status" value="2"/>
</dbReference>
<comment type="subcellular location">
    <subcellularLocation>
        <location evidence="1">Cell inner membrane</location>
        <topology evidence="1">Peripheral membrane protein</topology>
    </subcellularLocation>
</comment>
<dbReference type="PROSITE" id="PS00211">
    <property type="entry name" value="ABC_TRANSPORTER_1"/>
    <property type="match status" value="2"/>
</dbReference>
<dbReference type="NCBIfam" id="NF010167">
    <property type="entry name" value="PRK13648.1"/>
    <property type="match status" value="2"/>
</dbReference>
<dbReference type="AlphaFoldDB" id="A0A4R3PS08"/>
<evidence type="ECO:0000256" key="4">
    <source>
        <dbReference type="ARBA" id="ARBA00022741"/>
    </source>
</evidence>
<organism evidence="7 8">
    <name type="scientific">Rhizobium sullae</name>
    <name type="common">Rhizobium hedysari</name>
    <dbReference type="NCBI Taxonomy" id="50338"/>
    <lineage>
        <taxon>Bacteria</taxon>
        <taxon>Pseudomonadati</taxon>
        <taxon>Pseudomonadota</taxon>
        <taxon>Alphaproteobacteria</taxon>
        <taxon>Hyphomicrobiales</taxon>
        <taxon>Rhizobiaceae</taxon>
        <taxon>Rhizobium/Agrobacterium group</taxon>
        <taxon>Rhizobium</taxon>
    </lineage>
</organism>
<evidence type="ECO:0000256" key="3">
    <source>
        <dbReference type="ARBA" id="ARBA00022448"/>
    </source>
</evidence>